<dbReference type="AlphaFoldDB" id="A0A975HFM5"/>
<organism evidence="9 10">
    <name type="scientific">Rhizorhabdus wittichii</name>
    <dbReference type="NCBI Taxonomy" id="160791"/>
    <lineage>
        <taxon>Bacteria</taxon>
        <taxon>Pseudomonadati</taxon>
        <taxon>Pseudomonadota</taxon>
        <taxon>Alphaproteobacteria</taxon>
        <taxon>Sphingomonadales</taxon>
        <taxon>Sphingomonadaceae</taxon>
        <taxon>Rhizorhabdus</taxon>
    </lineage>
</organism>
<dbReference type="RefSeq" id="WP_016746418.1">
    <property type="nucleotide sequence ID" value="NZ_CP059319.1"/>
</dbReference>
<feature type="transmembrane region" description="Helical" evidence="7">
    <location>
        <begin position="233"/>
        <end position="250"/>
    </location>
</feature>
<dbReference type="GO" id="GO:0005886">
    <property type="term" value="C:plasma membrane"/>
    <property type="evidence" value="ECO:0007669"/>
    <property type="project" value="UniProtKB-SubCell"/>
</dbReference>
<dbReference type="Pfam" id="PF07690">
    <property type="entry name" value="MFS_1"/>
    <property type="match status" value="1"/>
</dbReference>
<proteinExistence type="predicted"/>
<sequence length="445" mass="47354">MTVVSPLSSPDAPALSPGGAGRTLFGHPPGLTSLFLTQMWAEFSYFGLQALLVYYMTRHLHFSQGQSSLIYGLYGAAAFFSPFVGGIVADRWLGRTRSVVLGGGLMMIGHFLMAFEGLLFPALALVAVGNGLFIPPLAVQVGGLYAEDDPRRPQAFSAYYMGINLGGLLAPLVCGTLGELYGWHWGFSAAGVGMAVGLAIYLGTLRLLPPDPAAGRIGGARRTPLDAEDWRKLRLLLGIVLVIVLFRIGYEQSGNVIALWVDEQTDRHVALMGLDFEIPATWFQAVNPLLIILLTPPLIRFWRRHDRDGSPAALLRRMSLGCAIAAVAMLVMVGAAALFGATGRPVGAGWVLAYFLFLTLGELLTLPVGLSLIGLLSPVQIAAMLMGAWYIAKFLGSLLAGVMGAYWGAIPATAFFGIGAISVLAASAILLAMSRRERAHPAGRS</sequence>
<dbReference type="PANTHER" id="PTHR23517:SF15">
    <property type="entry name" value="PROTON-DEPENDENT OLIGOPEPTIDE FAMILY TRANSPORT PROTEIN"/>
    <property type="match status" value="1"/>
</dbReference>
<reference evidence="9" key="1">
    <citation type="submission" date="2020-07" db="EMBL/GenBank/DDBJ databases">
        <authorList>
            <person name="Camacho E."/>
        </authorList>
    </citation>
    <scope>NUCLEOTIDE SEQUENCE</scope>
    <source>
        <strain evidence="9">MPO218</strain>
    </source>
</reference>
<dbReference type="InterPro" id="IPR020846">
    <property type="entry name" value="MFS_dom"/>
</dbReference>
<feature type="transmembrane region" description="Helical" evidence="7">
    <location>
        <begin position="388"/>
        <end position="408"/>
    </location>
</feature>
<dbReference type="PANTHER" id="PTHR23517">
    <property type="entry name" value="RESISTANCE PROTEIN MDTM, PUTATIVE-RELATED-RELATED"/>
    <property type="match status" value="1"/>
</dbReference>
<feature type="domain" description="Major facilitator superfamily (MFS) profile" evidence="8">
    <location>
        <begin position="30"/>
        <end position="437"/>
    </location>
</feature>
<name>A0A975HFM5_9SPHN</name>
<keyword evidence="5 7" id="KW-1133">Transmembrane helix</keyword>
<feature type="transmembrane region" description="Helical" evidence="7">
    <location>
        <begin position="155"/>
        <end position="173"/>
    </location>
</feature>
<dbReference type="InterPro" id="IPR005279">
    <property type="entry name" value="Dipep/tripep_permease"/>
</dbReference>
<dbReference type="NCBIfam" id="TIGR00924">
    <property type="entry name" value="yjdL_sub1_fam"/>
    <property type="match status" value="1"/>
</dbReference>
<evidence type="ECO:0000259" key="8">
    <source>
        <dbReference type="PROSITE" id="PS50850"/>
    </source>
</evidence>
<dbReference type="SUPFAM" id="SSF103473">
    <property type="entry name" value="MFS general substrate transporter"/>
    <property type="match status" value="1"/>
</dbReference>
<feature type="transmembrane region" description="Helical" evidence="7">
    <location>
        <begin position="351"/>
        <end position="376"/>
    </location>
</feature>
<evidence type="ECO:0000313" key="10">
    <source>
        <dbReference type="Proteomes" id="UP000664914"/>
    </source>
</evidence>
<keyword evidence="6 7" id="KW-0472">Membrane</keyword>
<evidence type="ECO:0000256" key="4">
    <source>
        <dbReference type="ARBA" id="ARBA00022692"/>
    </source>
</evidence>
<accession>A0A975HFM5</accession>
<dbReference type="PROSITE" id="PS50850">
    <property type="entry name" value="MFS"/>
    <property type="match status" value="1"/>
</dbReference>
<protein>
    <submittedName>
        <fullName evidence="9">Peptide MFS transporter</fullName>
    </submittedName>
</protein>
<dbReference type="Proteomes" id="UP000664914">
    <property type="component" value="Chromosome"/>
</dbReference>
<dbReference type="GO" id="GO:1904680">
    <property type="term" value="F:peptide transmembrane transporter activity"/>
    <property type="evidence" value="ECO:0007669"/>
    <property type="project" value="InterPro"/>
</dbReference>
<comment type="subcellular location">
    <subcellularLocation>
        <location evidence="1">Cell membrane</location>
        <topology evidence="1">Multi-pass membrane protein</topology>
    </subcellularLocation>
</comment>
<feature type="transmembrane region" description="Helical" evidence="7">
    <location>
        <begin position="69"/>
        <end position="88"/>
    </location>
</feature>
<feature type="transmembrane region" description="Helical" evidence="7">
    <location>
        <begin position="108"/>
        <end position="134"/>
    </location>
</feature>
<keyword evidence="2" id="KW-0813">Transport</keyword>
<evidence type="ECO:0000313" key="9">
    <source>
        <dbReference type="EMBL" id="QTH23563.1"/>
    </source>
</evidence>
<dbReference type="Gene3D" id="1.20.1250.20">
    <property type="entry name" value="MFS general substrate transporter like domains"/>
    <property type="match status" value="2"/>
</dbReference>
<evidence type="ECO:0000256" key="6">
    <source>
        <dbReference type="ARBA" id="ARBA00023136"/>
    </source>
</evidence>
<dbReference type="InterPro" id="IPR036259">
    <property type="entry name" value="MFS_trans_sf"/>
</dbReference>
<evidence type="ECO:0000256" key="5">
    <source>
        <dbReference type="ARBA" id="ARBA00022989"/>
    </source>
</evidence>
<keyword evidence="4 7" id="KW-0812">Transmembrane</keyword>
<dbReference type="InterPro" id="IPR018456">
    <property type="entry name" value="PTR2_symporter_CS"/>
</dbReference>
<dbReference type="EMBL" id="CP059319">
    <property type="protein sequence ID" value="QTH23563.1"/>
    <property type="molecule type" value="Genomic_DNA"/>
</dbReference>
<evidence type="ECO:0000256" key="3">
    <source>
        <dbReference type="ARBA" id="ARBA00022475"/>
    </source>
</evidence>
<dbReference type="CDD" id="cd17346">
    <property type="entry name" value="MFS_DtpA_like"/>
    <property type="match status" value="1"/>
</dbReference>
<reference evidence="9" key="2">
    <citation type="submission" date="2021-04" db="EMBL/GenBank/DDBJ databases">
        <title>Isolation and genomic analysis of the ibuprofen-degrading bacterium Sphingomonas strain MPO218.</title>
        <authorList>
            <person name="Aulestia M."/>
            <person name="Flores A."/>
            <person name="Mangas E.L."/>
            <person name="Perez-Pulido A.J."/>
            <person name="Santero E."/>
            <person name="Camacho E.M."/>
        </authorList>
    </citation>
    <scope>NUCLEOTIDE SEQUENCE</scope>
    <source>
        <strain evidence="9">MPO218</strain>
    </source>
</reference>
<dbReference type="InterPro" id="IPR011701">
    <property type="entry name" value="MFS"/>
</dbReference>
<feature type="transmembrane region" description="Helical" evidence="7">
    <location>
        <begin position="281"/>
        <end position="299"/>
    </location>
</feature>
<feature type="transmembrane region" description="Helical" evidence="7">
    <location>
        <begin position="414"/>
        <end position="434"/>
    </location>
</feature>
<gene>
    <name evidence="9" type="ORF">HRJ34_08715</name>
</gene>
<feature type="transmembrane region" description="Helical" evidence="7">
    <location>
        <begin position="185"/>
        <end position="208"/>
    </location>
</feature>
<evidence type="ECO:0000256" key="7">
    <source>
        <dbReference type="SAM" id="Phobius"/>
    </source>
</evidence>
<feature type="transmembrane region" description="Helical" evidence="7">
    <location>
        <begin position="320"/>
        <end position="339"/>
    </location>
</feature>
<keyword evidence="3" id="KW-1003">Cell membrane</keyword>
<evidence type="ECO:0000256" key="1">
    <source>
        <dbReference type="ARBA" id="ARBA00004651"/>
    </source>
</evidence>
<feature type="transmembrane region" description="Helical" evidence="7">
    <location>
        <begin position="39"/>
        <end position="57"/>
    </location>
</feature>
<dbReference type="InterPro" id="IPR050171">
    <property type="entry name" value="MFS_Transporters"/>
</dbReference>
<dbReference type="GO" id="GO:0006857">
    <property type="term" value="P:oligopeptide transport"/>
    <property type="evidence" value="ECO:0007669"/>
    <property type="project" value="InterPro"/>
</dbReference>
<evidence type="ECO:0000256" key="2">
    <source>
        <dbReference type="ARBA" id="ARBA00022448"/>
    </source>
</evidence>
<dbReference type="PROSITE" id="PS01023">
    <property type="entry name" value="PTR2_2"/>
    <property type="match status" value="1"/>
</dbReference>